<keyword evidence="3" id="KW-1185">Reference proteome</keyword>
<comment type="caution">
    <text evidence="2">The sequence shown here is derived from an EMBL/GenBank/DDBJ whole genome shotgun (WGS) entry which is preliminary data.</text>
</comment>
<evidence type="ECO:0000313" key="2">
    <source>
        <dbReference type="EMBL" id="KAH9844751.1"/>
    </source>
</evidence>
<dbReference type="Proteomes" id="UP001138500">
    <property type="component" value="Unassembled WGS sequence"/>
</dbReference>
<name>A0A9W7T0B9_9PEZI</name>
<evidence type="ECO:0000256" key="1">
    <source>
        <dbReference type="SAM" id="MobiDB-lite"/>
    </source>
</evidence>
<feature type="region of interest" description="Disordered" evidence="1">
    <location>
        <begin position="201"/>
        <end position="221"/>
    </location>
</feature>
<proteinExistence type="predicted"/>
<dbReference type="OrthoDB" id="3649219at2759"/>
<reference evidence="2 3" key="1">
    <citation type="journal article" date="2018" name="IMA Fungus">
        <title>IMA Genome-F 10: Nine draft genome sequences of Claviceps purpurea s.lat., including C. arundinis, C. humidiphila, and C. cf. spartinae, pseudomolecules for the pitch canker pathogen Fusarium circinatum, draft genome of Davidsoniella eucalypti, Grosmannia galeiformis, Quambalaria eucalypti, and Teratosphaeria destructans.</title>
        <authorList>
            <person name="Wingfield B.D."/>
            <person name="Liu M."/>
            <person name="Nguyen H.D."/>
            <person name="Lane F.A."/>
            <person name="Morgan S.W."/>
            <person name="De Vos L."/>
            <person name="Wilken P.M."/>
            <person name="Duong T.A."/>
            <person name="Aylward J."/>
            <person name="Coetzee M.P."/>
            <person name="Dadej K."/>
            <person name="De Beer Z.W."/>
            <person name="Findlay W."/>
            <person name="Havenga M."/>
            <person name="Kolarik M."/>
            <person name="Menzies J.G."/>
            <person name="Naidoo K."/>
            <person name="Pochopski O."/>
            <person name="Shoukouhi P."/>
            <person name="Santana Q.C."/>
            <person name="Seifert K.A."/>
            <person name="Soal N."/>
            <person name="Steenkamp E.T."/>
            <person name="Tatham C.T."/>
            <person name="van der Nest M.A."/>
            <person name="Wingfield M.J."/>
        </authorList>
    </citation>
    <scope>NUCLEOTIDE SEQUENCE [LARGE SCALE GENOMIC DNA]</scope>
    <source>
        <strain evidence="2">CMW44962</strain>
    </source>
</reference>
<accession>A0A9W7T0B9</accession>
<dbReference type="EMBL" id="RIBY02000225">
    <property type="protein sequence ID" value="KAH9844751.1"/>
    <property type="molecule type" value="Genomic_DNA"/>
</dbReference>
<feature type="compositionally biased region" description="Basic and acidic residues" evidence="1">
    <location>
        <begin position="209"/>
        <end position="221"/>
    </location>
</feature>
<evidence type="ECO:0000313" key="3">
    <source>
        <dbReference type="Proteomes" id="UP001138500"/>
    </source>
</evidence>
<sequence>MNEERIRAASTTINNALDGRPYTPVKKVEIGGAAPAAFQFVLGCIDEHEKTKRRPGDKLRIKAHDQPIAKTTAIYEAIEALGIKPSQPHIANHIIGYVAHNTLTPNELATIHRAFVGRRETNKAWRTLVHQTAYYIVYLQDTPEEADALQRAVEPYPQLRHAIEEKMINELLPKKAFEDETRADVKADLAVSKGGRRFVPGRTGVGKSQDLRFEGETSPRW</sequence>
<reference evidence="2 3" key="2">
    <citation type="journal article" date="2021" name="Curr. Genet.">
        <title>Genetic response to nitrogen starvation in the aggressive Eucalyptus foliar pathogen Teratosphaeria destructans.</title>
        <authorList>
            <person name="Havenga M."/>
            <person name="Wingfield B.D."/>
            <person name="Wingfield M.J."/>
            <person name="Dreyer L.L."/>
            <person name="Roets F."/>
            <person name="Aylward J."/>
        </authorList>
    </citation>
    <scope>NUCLEOTIDE SEQUENCE [LARGE SCALE GENOMIC DNA]</scope>
    <source>
        <strain evidence="2">CMW44962</strain>
    </source>
</reference>
<gene>
    <name evidence="2" type="ORF">Tdes44962_MAKER07096</name>
</gene>
<organism evidence="2 3">
    <name type="scientific">Teratosphaeria destructans</name>
    <dbReference type="NCBI Taxonomy" id="418781"/>
    <lineage>
        <taxon>Eukaryota</taxon>
        <taxon>Fungi</taxon>
        <taxon>Dikarya</taxon>
        <taxon>Ascomycota</taxon>
        <taxon>Pezizomycotina</taxon>
        <taxon>Dothideomycetes</taxon>
        <taxon>Dothideomycetidae</taxon>
        <taxon>Mycosphaerellales</taxon>
        <taxon>Teratosphaeriaceae</taxon>
        <taxon>Teratosphaeria</taxon>
    </lineage>
</organism>
<dbReference type="AlphaFoldDB" id="A0A9W7T0B9"/>
<protein>
    <submittedName>
        <fullName evidence="2">Uncharacterized protein</fullName>
    </submittedName>
</protein>